<evidence type="ECO:0000256" key="7">
    <source>
        <dbReference type="ARBA" id="ARBA00022833"/>
    </source>
</evidence>
<feature type="disulfide bond" evidence="14">
    <location>
        <begin position="215"/>
        <end position="220"/>
    </location>
</feature>
<feature type="binding site" evidence="13">
    <location>
        <position position="202"/>
    </location>
    <ligand>
        <name>Zn(2+)</name>
        <dbReference type="ChEBI" id="CHEBI:29105"/>
        <label>1</label>
    </ligand>
</feature>
<evidence type="ECO:0000313" key="17">
    <source>
        <dbReference type="EMBL" id="JAG74484.1"/>
    </source>
</evidence>
<dbReference type="EC" id="3.1.4.12" evidence="12"/>
<organism evidence="18">
    <name type="scientific">Fopius arisanus</name>
    <dbReference type="NCBI Taxonomy" id="64838"/>
    <lineage>
        <taxon>Eukaryota</taxon>
        <taxon>Metazoa</taxon>
        <taxon>Ecdysozoa</taxon>
        <taxon>Arthropoda</taxon>
        <taxon>Hexapoda</taxon>
        <taxon>Insecta</taxon>
        <taxon>Pterygota</taxon>
        <taxon>Neoptera</taxon>
        <taxon>Endopterygota</taxon>
        <taxon>Hymenoptera</taxon>
        <taxon>Apocrita</taxon>
        <taxon>Ichneumonoidea</taxon>
        <taxon>Braconidae</taxon>
        <taxon>Opiinae</taxon>
        <taxon>Fopius</taxon>
    </lineage>
</organism>
<evidence type="ECO:0000256" key="14">
    <source>
        <dbReference type="PIRSR" id="PIRSR000948-2"/>
    </source>
</evidence>
<evidence type="ECO:0000313" key="20">
    <source>
        <dbReference type="RefSeq" id="XP_011303541.1"/>
    </source>
</evidence>
<keyword evidence="9" id="KW-0325">Glycoprotein</keyword>
<dbReference type="GO" id="GO:0016020">
    <property type="term" value="C:membrane"/>
    <property type="evidence" value="ECO:0007669"/>
    <property type="project" value="GOC"/>
</dbReference>
<feature type="domain" description="Saposin B-type" evidence="16">
    <location>
        <begin position="81"/>
        <end position="167"/>
    </location>
</feature>
<dbReference type="InterPro" id="IPR004843">
    <property type="entry name" value="Calcineurin-like_PHP"/>
</dbReference>
<dbReference type="AlphaFoldDB" id="A0A0C9RL82"/>
<evidence type="ECO:0000256" key="10">
    <source>
        <dbReference type="ARBA" id="ARBA00023295"/>
    </source>
</evidence>
<evidence type="ECO:0000259" key="16">
    <source>
        <dbReference type="PROSITE" id="PS50015"/>
    </source>
</evidence>
<feature type="binding site" evidence="13">
    <location>
        <position position="459"/>
    </location>
    <ligand>
        <name>Zn(2+)</name>
        <dbReference type="ChEBI" id="CHEBI:29105"/>
        <label>1</label>
    </ligand>
</feature>
<feature type="disulfide bond" evidence="14">
    <location>
        <begin position="85"/>
        <end position="163"/>
    </location>
</feature>
<evidence type="ECO:0000256" key="2">
    <source>
        <dbReference type="ARBA" id="ARBA00008234"/>
    </source>
</evidence>
<keyword evidence="7 13" id="KW-0862">Zinc</keyword>
<evidence type="ECO:0000256" key="1">
    <source>
        <dbReference type="ARBA" id="ARBA00004613"/>
    </source>
</evidence>
<evidence type="ECO:0000313" key="18">
    <source>
        <dbReference type="EMBL" id="JAG77443.1"/>
    </source>
</evidence>
<dbReference type="PROSITE" id="PS51257">
    <property type="entry name" value="PROKAR_LIPOPROTEIN"/>
    <property type="match status" value="1"/>
</dbReference>
<reference evidence="20" key="2">
    <citation type="submission" date="2025-04" db="UniProtKB">
        <authorList>
            <consortium name="RefSeq"/>
        </authorList>
    </citation>
    <scope>IDENTIFICATION</scope>
    <source>
        <strain evidence="20">USDA-PBARC FA_bdor</strain>
        <tissue evidence="20">Whole organism</tissue>
    </source>
</reference>
<dbReference type="Proteomes" id="UP000694866">
    <property type="component" value="Unplaced"/>
</dbReference>
<dbReference type="GO" id="GO:0005764">
    <property type="term" value="C:lysosome"/>
    <property type="evidence" value="ECO:0007669"/>
    <property type="project" value="TreeGrafter"/>
</dbReference>
<dbReference type="KEGG" id="fas:105266812"/>
<dbReference type="PIRSF" id="PIRSF000948">
    <property type="entry name" value="Sphingomy_PDE"/>
    <property type="match status" value="1"/>
</dbReference>
<feature type="disulfide bond" evidence="14">
    <location>
        <begin position="583"/>
        <end position="587"/>
    </location>
</feature>
<feature type="chain" id="PRO_5007394702" description="Sphingomyelin phosphodiesterase" evidence="15">
    <location>
        <begin position="21"/>
        <end position="644"/>
    </location>
</feature>
<feature type="signal peptide" evidence="15">
    <location>
        <begin position="1"/>
        <end position="20"/>
    </location>
</feature>
<feature type="binding site" evidence="13">
    <location>
        <position position="313"/>
    </location>
    <ligand>
        <name>Zn(2+)</name>
        <dbReference type="ChEBI" id="CHEBI:29105"/>
        <label>2</label>
    </ligand>
</feature>
<evidence type="ECO:0000256" key="3">
    <source>
        <dbReference type="ARBA" id="ARBA00022525"/>
    </source>
</evidence>
<evidence type="ECO:0000256" key="6">
    <source>
        <dbReference type="ARBA" id="ARBA00022801"/>
    </source>
</evidence>
<dbReference type="Gene3D" id="3.60.21.10">
    <property type="match status" value="2"/>
</dbReference>
<keyword evidence="10 12" id="KW-0326">Glycosidase</keyword>
<gene>
    <name evidence="18" type="primary">SMPD1_5</name>
    <name evidence="20" type="synonym">LOC105266812</name>
    <name evidence="17" type="synonym">SMPD1_8</name>
    <name evidence="17" type="ORF">g.63833</name>
    <name evidence="18" type="ORF">g.63849</name>
</gene>
<dbReference type="GO" id="GO:0005615">
    <property type="term" value="C:extracellular space"/>
    <property type="evidence" value="ECO:0007669"/>
    <property type="project" value="TreeGrafter"/>
</dbReference>
<dbReference type="SUPFAM" id="SSF47862">
    <property type="entry name" value="Saposin"/>
    <property type="match status" value="1"/>
</dbReference>
<feature type="disulfide bond" evidence="14">
    <location>
        <begin position="221"/>
        <end position="244"/>
    </location>
</feature>
<dbReference type="CDD" id="cd00842">
    <property type="entry name" value="MPP_ASMase"/>
    <property type="match status" value="1"/>
</dbReference>
<evidence type="ECO:0000256" key="15">
    <source>
        <dbReference type="SAM" id="SignalP"/>
    </source>
</evidence>
<dbReference type="PANTHER" id="PTHR10340:SF29">
    <property type="entry name" value="SPHINGOMYELIN PHOSPHODIESTERASE"/>
    <property type="match status" value="1"/>
</dbReference>
<comment type="subcellular location">
    <subcellularLocation>
        <location evidence="1">Secreted</location>
    </subcellularLocation>
</comment>
<evidence type="ECO:0000256" key="5">
    <source>
        <dbReference type="ARBA" id="ARBA00022729"/>
    </source>
</evidence>
<protein>
    <recommendedName>
        <fullName evidence="12">Sphingomyelin phosphodiesterase</fullName>
        <ecNumber evidence="12">3.1.4.12</ecNumber>
    </recommendedName>
</protein>
<evidence type="ECO:0000256" key="4">
    <source>
        <dbReference type="ARBA" id="ARBA00022723"/>
    </source>
</evidence>
<keyword evidence="19" id="KW-1185">Reference proteome</keyword>
<dbReference type="EMBL" id="GBYB01004717">
    <property type="protein sequence ID" value="JAG74484.1"/>
    <property type="molecule type" value="Transcribed_RNA"/>
</dbReference>
<evidence type="ECO:0000256" key="8">
    <source>
        <dbReference type="ARBA" id="ARBA00023157"/>
    </source>
</evidence>
<feature type="binding site" evidence="13">
    <location>
        <position position="200"/>
    </location>
    <ligand>
        <name>Zn(2+)</name>
        <dbReference type="ChEBI" id="CHEBI:29105"/>
        <label>1</label>
    </ligand>
</feature>
<evidence type="ECO:0000256" key="13">
    <source>
        <dbReference type="PIRSR" id="PIRSR000948-1"/>
    </source>
</evidence>
<feature type="binding site" evidence="13">
    <location>
        <position position="273"/>
    </location>
    <ligand>
        <name>Zn(2+)</name>
        <dbReference type="ChEBI" id="CHEBI:29105"/>
        <label>2</label>
    </ligand>
</feature>
<accession>A0A0C9RL82</accession>
<keyword evidence="6 12" id="KW-0378">Hydrolase</keyword>
<keyword evidence="4 13" id="KW-0479">Metal-binding</keyword>
<dbReference type="GO" id="GO:0046513">
    <property type="term" value="P:ceramide biosynthetic process"/>
    <property type="evidence" value="ECO:0007669"/>
    <property type="project" value="TreeGrafter"/>
</dbReference>
<comment type="cofactor">
    <cofactor evidence="13">
        <name>Zn(2+)</name>
        <dbReference type="ChEBI" id="CHEBI:29105"/>
    </cofactor>
    <text evidence="13">Binds 2 Zn(2+) ions per subunit.</text>
</comment>
<keyword evidence="8 14" id="KW-1015">Disulfide bond</keyword>
<dbReference type="InterPro" id="IPR029052">
    <property type="entry name" value="Metallo-depent_PP-like"/>
</dbReference>
<evidence type="ECO:0000256" key="9">
    <source>
        <dbReference type="ARBA" id="ARBA00023180"/>
    </source>
</evidence>
<reference evidence="18" key="1">
    <citation type="submission" date="2015-01" db="EMBL/GenBank/DDBJ databases">
        <title>Transcriptome Assembly of Fopius arisanus.</title>
        <authorList>
            <person name="Geib S."/>
        </authorList>
    </citation>
    <scope>NUCLEOTIDE SEQUENCE</scope>
</reference>
<comment type="similarity">
    <text evidence="2 12">Belongs to the acid sphingomyelinase family.</text>
</comment>
<keyword evidence="3" id="KW-0964">Secreted</keyword>
<feature type="binding site" evidence="13">
    <location>
        <position position="273"/>
    </location>
    <ligand>
        <name>Zn(2+)</name>
        <dbReference type="ChEBI" id="CHEBI:29105"/>
        <label>1</label>
    </ligand>
</feature>
<evidence type="ECO:0000256" key="11">
    <source>
        <dbReference type="ARBA" id="ARBA00047268"/>
    </source>
</evidence>
<dbReference type="RefSeq" id="XP_011303541.1">
    <property type="nucleotide sequence ID" value="XM_011305239.1"/>
</dbReference>
<feature type="disulfide bond" evidence="14">
    <location>
        <begin position="116"/>
        <end position="127"/>
    </location>
</feature>
<comment type="function">
    <text evidence="12">Converts sphingomyelin to ceramide.</text>
</comment>
<dbReference type="InterPro" id="IPR008139">
    <property type="entry name" value="SaposinB_dom"/>
</dbReference>
<dbReference type="EMBL" id="GBYB01007676">
    <property type="protein sequence ID" value="JAG77443.1"/>
    <property type="molecule type" value="Transcribed_RNA"/>
</dbReference>
<feature type="binding site" evidence="13">
    <location>
        <position position="457"/>
    </location>
    <ligand>
        <name>Zn(2+)</name>
        <dbReference type="ChEBI" id="CHEBI:29105"/>
        <label>2</label>
    </ligand>
</feature>
<dbReference type="InterPro" id="IPR045473">
    <property type="entry name" value="ASM_C"/>
</dbReference>
<dbReference type="SMART" id="SM00741">
    <property type="entry name" value="SapB"/>
    <property type="match status" value="1"/>
</dbReference>
<dbReference type="Pfam" id="PF00149">
    <property type="entry name" value="Metallophos"/>
    <property type="match status" value="1"/>
</dbReference>
<dbReference type="GO" id="GO:0061750">
    <property type="term" value="F:acid sphingomyelin phosphodiesterase activity"/>
    <property type="evidence" value="ECO:0007669"/>
    <property type="project" value="TreeGrafter"/>
</dbReference>
<dbReference type="GO" id="GO:0046872">
    <property type="term" value="F:metal ion binding"/>
    <property type="evidence" value="ECO:0007669"/>
    <property type="project" value="UniProtKB-KW"/>
</dbReference>
<sequence>MRVHGIFVVLSTIYVGFSSCAVISDIAAGTDILKADLLANEIIHSAKSGGQSLSFTRALGDLILPTEWQRQDFATFEGIKAGVMCTICKAFSKAVLTLRRTGTPADTIQHTIANVCTLLNIQTKIVCYGLVRLNTPILLHIIDNDPTLNHNDVCGLILQNQQCNPPPPRYNWTVEIDNSSPLVFDVEPSTESIKILQITDIHYDPLYEPGGNANCDEPTCCRRGQNKTGGNDKSAGFWGDFNNCDVPWHAVLDALDEMKTRHGDADLIYFTGDIIDHGVWETSRSANSRSLHKIFKKMKETFRDHPIYPIFGNHEPHPLNQFSPDDIDEDNLSTKWLYELLADTWIEAGWLPESTRNTILQGGFYTVSPKKGFRIIAINNNVAYIYNWWMMYKPNDLNGQLKWLAETLLDAEKNEEIVHILGHMPGGSPHFQHTWSREYRKIVNRFAHIIAAQFNGHTHNDEFNLFYHPDNRSKVINVAWNGGSITPYANLNPNYKVYQANANTYEVEEVETWLYNLTEANLTPSQRPRWQKTYSFREEYGLDNLSNETLHDLILDMTRGRTSLDSYHKNFYKHAEPELAKECDWECLQDHVCTIVTSSSDDKSQCQYFRSQNEKRSPLPNLGDLPSIPSIAKDKILGTKILKK</sequence>
<dbReference type="GO" id="GO:0016798">
    <property type="term" value="F:hydrolase activity, acting on glycosyl bonds"/>
    <property type="evidence" value="ECO:0007669"/>
    <property type="project" value="UniProtKB-KW"/>
</dbReference>
<dbReference type="OrthoDB" id="282973at2759"/>
<accession>A0A9R1U188</accession>
<dbReference type="GO" id="GO:0006685">
    <property type="term" value="P:sphingomyelin catabolic process"/>
    <property type="evidence" value="ECO:0007669"/>
    <property type="project" value="UniProtKB-UniRule"/>
</dbReference>
<dbReference type="Gene3D" id="1.10.225.10">
    <property type="entry name" value="Saposin-like"/>
    <property type="match status" value="1"/>
</dbReference>
<keyword evidence="5 15" id="KW-0732">Signal</keyword>
<dbReference type="InterPro" id="IPR011001">
    <property type="entry name" value="Saposin-like"/>
</dbReference>
<dbReference type="InterPro" id="IPR041805">
    <property type="entry name" value="ASMase/PPN1_MPP"/>
</dbReference>
<dbReference type="SUPFAM" id="SSF56300">
    <property type="entry name" value="Metallo-dependent phosphatases"/>
    <property type="match status" value="1"/>
</dbReference>
<dbReference type="PANTHER" id="PTHR10340">
    <property type="entry name" value="SPHINGOMYELIN PHOSPHODIESTERASE"/>
    <property type="match status" value="1"/>
</dbReference>
<proteinExistence type="inferred from homology"/>
<name>A0A0C9RL82_9HYME</name>
<evidence type="ECO:0000256" key="12">
    <source>
        <dbReference type="PIRNR" id="PIRNR000948"/>
    </source>
</evidence>
<dbReference type="GeneID" id="105266812"/>
<dbReference type="Pfam" id="PF19272">
    <property type="entry name" value="ASMase_C"/>
    <property type="match status" value="1"/>
</dbReference>
<dbReference type="InterPro" id="IPR011160">
    <property type="entry name" value="Sphingomy_PDE"/>
</dbReference>
<comment type="catalytic activity">
    <reaction evidence="11">
        <text>a sphingomyelin + H2O = phosphocholine + an N-acylsphing-4-enine + H(+)</text>
        <dbReference type="Rhea" id="RHEA:19253"/>
        <dbReference type="ChEBI" id="CHEBI:15377"/>
        <dbReference type="ChEBI" id="CHEBI:15378"/>
        <dbReference type="ChEBI" id="CHEBI:17636"/>
        <dbReference type="ChEBI" id="CHEBI:52639"/>
        <dbReference type="ChEBI" id="CHEBI:295975"/>
        <dbReference type="EC" id="3.1.4.12"/>
    </reaction>
    <physiologicalReaction direction="left-to-right" evidence="11">
        <dbReference type="Rhea" id="RHEA:19254"/>
    </physiologicalReaction>
</comment>
<dbReference type="PROSITE" id="PS50015">
    <property type="entry name" value="SAP_B"/>
    <property type="match status" value="1"/>
</dbReference>
<feature type="binding site" evidence="13">
    <location>
        <position position="423"/>
    </location>
    <ligand>
        <name>Zn(2+)</name>
        <dbReference type="ChEBI" id="CHEBI:29105"/>
        <label>2</label>
    </ligand>
</feature>
<evidence type="ECO:0000313" key="19">
    <source>
        <dbReference type="Proteomes" id="UP000694866"/>
    </source>
</evidence>